<reference evidence="1 2" key="1">
    <citation type="submission" date="2018-05" db="EMBL/GenBank/DDBJ databases">
        <title>A metagenomic window into the 2 km-deep terrestrial subsurface aquifer revealed taxonomically and functionally diverse microbial community comprising novel uncultured bacterial lineages.</title>
        <authorList>
            <person name="Kadnikov V.V."/>
            <person name="Mardanov A.V."/>
            <person name="Beletsky A.V."/>
            <person name="Banks D."/>
            <person name="Pimenov N.V."/>
            <person name="Frank Y.A."/>
            <person name="Karnachuk O.V."/>
            <person name="Ravin N.V."/>
        </authorList>
    </citation>
    <scope>NUCLEOTIDE SEQUENCE [LARGE SCALE GENOMIC DNA]</scope>
    <source>
        <strain evidence="1">BY</strain>
    </source>
</reference>
<organism evidence="1 2">
    <name type="scientific">Sumerlaea chitinivorans</name>
    <dbReference type="NCBI Taxonomy" id="2250252"/>
    <lineage>
        <taxon>Bacteria</taxon>
        <taxon>Candidatus Sumerlaeota</taxon>
        <taxon>Candidatus Sumerlaeia</taxon>
        <taxon>Candidatus Sumerlaeales</taxon>
        <taxon>Candidatus Sumerlaeaceae</taxon>
        <taxon>Candidatus Sumerlaea</taxon>
    </lineage>
</organism>
<accession>A0A2Z4Y8B7</accession>
<evidence type="ECO:0000313" key="2">
    <source>
        <dbReference type="Proteomes" id="UP000262583"/>
    </source>
</evidence>
<proteinExistence type="predicted"/>
<sequence>MYPACNVAALGKVDLTAPALRAGRLHDDRAGVILLNGA</sequence>
<dbReference type="AlphaFoldDB" id="A0A2Z4Y8B7"/>
<name>A0A2Z4Y8B7_SUMC1</name>
<dbReference type="KEGG" id="schv:BRCON_1898"/>
<dbReference type="Proteomes" id="UP000262583">
    <property type="component" value="Chromosome"/>
</dbReference>
<protein>
    <submittedName>
        <fullName evidence="1">Uncharacterized protein</fullName>
    </submittedName>
</protein>
<dbReference type="EMBL" id="CP030759">
    <property type="protein sequence ID" value="AXA36675.1"/>
    <property type="molecule type" value="Genomic_DNA"/>
</dbReference>
<evidence type="ECO:0000313" key="1">
    <source>
        <dbReference type="EMBL" id="AXA36675.1"/>
    </source>
</evidence>
<gene>
    <name evidence="1" type="ORF">BRCON_1898</name>
</gene>